<dbReference type="PROSITE" id="PS50893">
    <property type="entry name" value="ABC_TRANSPORTER_2"/>
    <property type="match status" value="1"/>
</dbReference>
<feature type="domain" description="ABC transporter" evidence="6">
    <location>
        <begin position="2"/>
        <end position="236"/>
    </location>
</feature>
<keyword evidence="2" id="KW-0813">Transport</keyword>
<evidence type="ECO:0000259" key="6">
    <source>
        <dbReference type="PROSITE" id="PS50893"/>
    </source>
</evidence>
<evidence type="ECO:0000313" key="8">
    <source>
        <dbReference type="Proteomes" id="UP001501490"/>
    </source>
</evidence>
<evidence type="ECO:0000256" key="3">
    <source>
        <dbReference type="ARBA" id="ARBA00022741"/>
    </source>
</evidence>
<gene>
    <name evidence="7" type="ORF">GCM10022236_33860</name>
</gene>
<name>A0ABP7ABQ0_9ACTN</name>
<dbReference type="InterPro" id="IPR050763">
    <property type="entry name" value="ABC_transporter_ATP-binding"/>
</dbReference>
<keyword evidence="5" id="KW-0046">Antibiotic resistance</keyword>
<comment type="caution">
    <text evidence="7">The sequence shown here is derived from an EMBL/GenBank/DDBJ whole genome shotgun (WGS) entry which is preliminary data.</text>
</comment>
<dbReference type="Pfam" id="PF00005">
    <property type="entry name" value="ABC_tran"/>
    <property type="match status" value="1"/>
</dbReference>
<reference evidence="8" key="1">
    <citation type="journal article" date="2019" name="Int. J. Syst. Evol. Microbiol.">
        <title>The Global Catalogue of Microorganisms (GCM) 10K type strain sequencing project: providing services to taxonomists for standard genome sequencing and annotation.</title>
        <authorList>
            <consortium name="The Broad Institute Genomics Platform"/>
            <consortium name="The Broad Institute Genome Sequencing Center for Infectious Disease"/>
            <person name="Wu L."/>
            <person name="Ma J."/>
        </authorList>
    </citation>
    <scope>NUCLEOTIDE SEQUENCE [LARGE SCALE GENOMIC DNA]</scope>
    <source>
        <strain evidence="8">JCM 16929</strain>
    </source>
</reference>
<dbReference type="SMART" id="SM00382">
    <property type="entry name" value="AAA"/>
    <property type="match status" value="1"/>
</dbReference>
<organism evidence="7 8">
    <name type="scientific">Microlunatus ginsengisoli</name>
    <dbReference type="NCBI Taxonomy" id="363863"/>
    <lineage>
        <taxon>Bacteria</taxon>
        <taxon>Bacillati</taxon>
        <taxon>Actinomycetota</taxon>
        <taxon>Actinomycetes</taxon>
        <taxon>Propionibacteriales</taxon>
        <taxon>Propionibacteriaceae</taxon>
        <taxon>Microlunatus</taxon>
    </lineage>
</organism>
<evidence type="ECO:0000256" key="4">
    <source>
        <dbReference type="ARBA" id="ARBA00022840"/>
    </source>
</evidence>
<evidence type="ECO:0000256" key="2">
    <source>
        <dbReference type="ARBA" id="ARBA00022448"/>
    </source>
</evidence>
<dbReference type="InterPro" id="IPR003593">
    <property type="entry name" value="AAA+_ATPase"/>
</dbReference>
<protein>
    <submittedName>
        <fullName evidence="7">ABC transporter ATP-binding protein</fullName>
    </submittedName>
</protein>
<keyword evidence="3" id="KW-0547">Nucleotide-binding</keyword>
<dbReference type="Proteomes" id="UP001501490">
    <property type="component" value="Unassembled WGS sequence"/>
</dbReference>
<evidence type="ECO:0000256" key="1">
    <source>
        <dbReference type="ARBA" id="ARBA00004202"/>
    </source>
</evidence>
<dbReference type="InterPro" id="IPR017871">
    <property type="entry name" value="ABC_transporter-like_CS"/>
</dbReference>
<dbReference type="InterPro" id="IPR027417">
    <property type="entry name" value="P-loop_NTPase"/>
</dbReference>
<dbReference type="PROSITE" id="PS00211">
    <property type="entry name" value="ABC_TRANSPORTER_1"/>
    <property type="match status" value="1"/>
</dbReference>
<dbReference type="GO" id="GO:0005524">
    <property type="term" value="F:ATP binding"/>
    <property type="evidence" value="ECO:0007669"/>
    <property type="project" value="UniProtKB-KW"/>
</dbReference>
<keyword evidence="8" id="KW-1185">Reference proteome</keyword>
<proteinExistence type="predicted"/>
<accession>A0ABP7ABQ0</accession>
<dbReference type="CDD" id="cd03230">
    <property type="entry name" value="ABC_DR_subfamily_A"/>
    <property type="match status" value="1"/>
</dbReference>
<dbReference type="InterPro" id="IPR003439">
    <property type="entry name" value="ABC_transporter-like_ATP-bd"/>
</dbReference>
<dbReference type="Gene3D" id="3.40.50.300">
    <property type="entry name" value="P-loop containing nucleotide triphosphate hydrolases"/>
    <property type="match status" value="1"/>
</dbReference>
<dbReference type="SUPFAM" id="SSF52540">
    <property type="entry name" value="P-loop containing nucleoside triphosphate hydrolases"/>
    <property type="match status" value="1"/>
</dbReference>
<dbReference type="PANTHER" id="PTHR42711">
    <property type="entry name" value="ABC TRANSPORTER ATP-BINDING PROTEIN"/>
    <property type="match status" value="1"/>
</dbReference>
<evidence type="ECO:0000313" key="7">
    <source>
        <dbReference type="EMBL" id="GAA3628719.1"/>
    </source>
</evidence>
<comment type="subcellular location">
    <subcellularLocation>
        <location evidence="1">Cell membrane</location>
        <topology evidence="1">Peripheral membrane protein</topology>
    </subcellularLocation>
</comment>
<evidence type="ECO:0000256" key="5">
    <source>
        <dbReference type="ARBA" id="ARBA00023251"/>
    </source>
</evidence>
<keyword evidence="4 7" id="KW-0067">ATP-binding</keyword>
<dbReference type="PANTHER" id="PTHR42711:SF16">
    <property type="entry name" value="ABC TRANSPORTER ATP-BINDING PROTEIN"/>
    <property type="match status" value="1"/>
</dbReference>
<dbReference type="EMBL" id="BAABAB010000022">
    <property type="protein sequence ID" value="GAA3628719.1"/>
    <property type="molecule type" value="Genomic_DNA"/>
</dbReference>
<sequence>MVDVRGLRRRYEGSGRSRTGHGFEAVRGVDIRVRRGELYALLGTNGAGKTSTVETVEGLAAPSGGTVRVLGRDPFRDRDAVRPRIGIMLQEAGFPGALTVAEMAALWHRTLPSPRSVAEVLDLVVLGHRRDVAIASLSGGERRRLDLALALMGRPDVLFLDEPTTGLDPQSRRATWELIGTLLRERTTVLLTTHYLEEAEALADRIAIMHAGVIAREGTLAEIVSRQPTRITFAVDAAEAADSLEAVRRMAGAGFSAERQDGRHHVRLETFDPQPLLRLLLDWAGDRLLLRELRVTPGSLEQAFLDVAAQPPVSASQGWAA</sequence>